<protein>
    <submittedName>
        <fullName evidence="1">Helix-turn-helix transcriptional regulator</fullName>
    </submittedName>
</protein>
<evidence type="ECO:0000313" key="2">
    <source>
        <dbReference type="Proteomes" id="UP000664344"/>
    </source>
</evidence>
<dbReference type="RefSeq" id="WP_029653278.1">
    <property type="nucleotide sequence ID" value="NZ_JAFKDB010000008.1"/>
</dbReference>
<dbReference type="Gene3D" id="1.10.260.40">
    <property type="entry name" value="lambda repressor-like DNA-binding domains"/>
    <property type="match status" value="1"/>
</dbReference>
<comment type="caution">
    <text evidence="1">The sequence shown here is derived from an EMBL/GenBank/DDBJ whole genome shotgun (WGS) entry which is preliminary data.</text>
</comment>
<dbReference type="InterPro" id="IPR010982">
    <property type="entry name" value="Lambda_DNA-bd_dom_sf"/>
</dbReference>
<sequence length="137" mass="15731">MRYLQSFNRRLRRIREQDQLSLMDVADMCGVSEACVRSWEATEARQRSYPGVSELLDLCFKTETPLERLLDMDDGEDGQLELPGLTFSTSDDLSVALNALEEELSRVQLSDEEAELLRRFRKTNADNRRMVVQLLGG</sequence>
<evidence type="ECO:0000313" key="1">
    <source>
        <dbReference type="EMBL" id="MBN7768855.1"/>
    </source>
</evidence>
<organism evidence="1 2">
    <name type="scientific">Marinobacter daepoensis</name>
    <dbReference type="NCBI Taxonomy" id="262077"/>
    <lineage>
        <taxon>Bacteria</taxon>
        <taxon>Pseudomonadati</taxon>
        <taxon>Pseudomonadota</taxon>
        <taxon>Gammaproteobacteria</taxon>
        <taxon>Pseudomonadales</taxon>
        <taxon>Marinobacteraceae</taxon>
        <taxon>Marinobacter</taxon>
    </lineage>
</organism>
<keyword evidence="2" id="KW-1185">Reference proteome</keyword>
<name>A0ABS3BAG1_9GAMM</name>
<proteinExistence type="predicted"/>
<reference evidence="1 2" key="1">
    <citation type="submission" date="2021-02" db="EMBL/GenBank/DDBJ databases">
        <title>PHA producing bacteria isolated from coastal sediment in Guangdong, Shenzhen.</title>
        <authorList>
            <person name="Zheng W."/>
            <person name="Yu S."/>
            <person name="Huang Y."/>
        </authorList>
    </citation>
    <scope>NUCLEOTIDE SEQUENCE [LARGE SCALE GENOMIC DNA]</scope>
    <source>
        <strain evidence="1 2">TN21-5</strain>
    </source>
</reference>
<dbReference type="EMBL" id="JAFKDB010000008">
    <property type="protein sequence ID" value="MBN7768855.1"/>
    <property type="molecule type" value="Genomic_DNA"/>
</dbReference>
<gene>
    <name evidence="1" type="ORF">JYP53_02920</name>
</gene>
<accession>A0ABS3BAG1</accession>
<dbReference type="Proteomes" id="UP000664344">
    <property type="component" value="Unassembled WGS sequence"/>
</dbReference>
<dbReference type="InterPro" id="IPR001387">
    <property type="entry name" value="Cro/C1-type_HTH"/>
</dbReference>
<dbReference type="SUPFAM" id="SSF47413">
    <property type="entry name" value="lambda repressor-like DNA-binding domains"/>
    <property type="match status" value="1"/>
</dbReference>
<dbReference type="CDD" id="cd00093">
    <property type="entry name" value="HTH_XRE"/>
    <property type="match status" value="1"/>
</dbReference>